<dbReference type="CDD" id="cd12914">
    <property type="entry name" value="PDC1_DGC_like"/>
    <property type="match status" value="1"/>
</dbReference>
<accession>A0A7K3NQ99</accession>
<reference evidence="14 15" key="1">
    <citation type="submission" date="2020-02" db="EMBL/GenBank/DDBJ databases">
        <title>Comparative genomics of sulfur disproportionating microorganisms.</title>
        <authorList>
            <person name="Ward L.M."/>
            <person name="Bertran E."/>
            <person name="Johnston D.T."/>
        </authorList>
    </citation>
    <scope>NUCLEOTIDE SEQUENCE [LARGE SCALE GENOMIC DNA]</scope>
    <source>
        <strain evidence="14 15">DSM 3696</strain>
    </source>
</reference>
<keyword evidence="3" id="KW-0145">Chemotaxis</keyword>
<dbReference type="InterPro" id="IPR004089">
    <property type="entry name" value="MCPsignal_dom"/>
</dbReference>
<gene>
    <name evidence="14" type="ORF">G3N56_16155</name>
</gene>
<comment type="subcellular location">
    <subcellularLocation>
        <location evidence="1">Cell membrane</location>
        <topology evidence="1">Multi-pass membrane protein</topology>
    </subcellularLocation>
</comment>
<evidence type="ECO:0000256" key="5">
    <source>
        <dbReference type="ARBA" id="ARBA00022989"/>
    </source>
</evidence>
<dbReference type="PROSITE" id="PS50113">
    <property type="entry name" value="PAC"/>
    <property type="match status" value="1"/>
</dbReference>
<dbReference type="Gene3D" id="3.30.450.20">
    <property type="entry name" value="PAS domain"/>
    <property type="match status" value="3"/>
</dbReference>
<keyword evidence="2" id="KW-1003">Cell membrane</keyword>
<feature type="domain" description="HAMP" evidence="13">
    <location>
        <begin position="309"/>
        <end position="361"/>
    </location>
</feature>
<dbReference type="GO" id="GO:0005886">
    <property type="term" value="C:plasma membrane"/>
    <property type="evidence" value="ECO:0007669"/>
    <property type="project" value="UniProtKB-SubCell"/>
</dbReference>
<keyword evidence="15" id="KW-1185">Reference proteome</keyword>
<dbReference type="SUPFAM" id="SSF58104">
    <property type="entry name" value="Methyl-accepting chemotaxis protein (MCP) signaling domain"/>
    <property type="match status" value="1"/>
</dbReference>
<dbReference type="SMART" id="SM00304">
    <property type="entry name" value="HAMP"/>
    <property type="match status" value="1"/>
</dbReference>
<evidence type="ECO:0000256" key="2">
    <source>
        <dbReference type="ARBA" id="ARBA00022475"/>
    </source>
</evidence>
<comment type="caution">
    <text evidence="14">The sequence shown here is derived from an EMBL/GenBank/DDBJ whole genome shotgun (WGS) entry which is preliminary data.</text>
</comment>
<evidence type="ECO:0000256" key="8">
    <source>
        <dbReference type="ARBA" id="ARBA00029447"/>
    </source>
</evidence>
<protein>
    <submittedName>
        <fullName evidence="14">PAS domain-containing protein</fullName>
    </submittedName>
</protein>
<keyword evidence="5 10" id="KW-1133">Transmembrane helix</keyword>
<dbReference type="Pfam" id="PF00015">
    <property type="entry name" value="MCPsignal"/>
    <property type="match status" value="1"/>
</dbReference>
<evidence type="ECO:0000256" key="6">
    <source>
        <dbReference type="ARBA" id="ARBA00023136"/>
    </source>
</evidence>
<feature type="domain" description="Methyl-accepting transducer" evidence="11">
    <location>
        <begin position="500"/>
        <end position="736"/>
    </location>
</feature>
<dbReference type="InterPro" id="IPR000014">
    <property type="entry name" value="PAS"/>
</dbReference>
<dbReference type="RefSeq" id="WP_163303340.1">
    <property type="nucleotide sequence ID" value="NZ_JAAGRQ010000087.1"/>
</dbReference>
<dbReference type="Proteomes" id="UP000469724">
    <property type="component" value="Unassembled WGS sequence"/>
</dbReference>
<evidence type="ECO:0000256" key="4">
    <source>
        <dbReference type="ARBA" id="ARBA00022692"/>
    </source>
</evidence>
<dbReference type="CDD" id="cd12912">
    <property type="entry name" value="PDC2_MCP_like"/>
    <property type="match status" value="1"/>
</dbReference>
<evidence type="ECO:0000256" key="3">
    <source>
        <dbReference type="ARBA" id="ARBA00022500"/>
    </source>
</evidence>
<dbReference type="PANTHER" id="PTHR32089">
    <property type="entry name" value="METHYL-ACCEPTING CHEMOTAXIS PROTEIN MCPB"/>
    <property type="match status" value="1"/>
</dbReference>
<dbReference type="SMART" id="SM00283">
    <property type="entry name" value="MA"/>
    <property type="match status" value="1"/>
</dbReference>
<evidence type="ECO:0000256" key="9">
    <source>
        <dbReference type="PROSITE-ProRule" id="PRU00284"/>
    </source>
</evidence>
<dbReference type="NCBIfam" id="TIGR00229">
    <property type="entry name" value="sensory_box"/>
    <property type="match status" value="1"/>
</dbReference>
<evidence type="ECO:0000313" key="14">
    <source>
        <dbReference type="EMBL" id="NDY58267.1"/>
    </source>
</evidence>
<dbReference type="GO" id="GO:0007165">
    <property type="term" value="P:signal transduction"/>
    <property type="evidence" value="ECO:0007669"/>
    <property type="project" value="UniProtKB-KW"/>
</dbReference>
<evidence type="ECO:0000256" key="10">
    <source>
        <dbReference type="SAM" id="Phobius"/>
    </source>
</evidence>
<organism evidence="14 15">
    <name type="scientific">Desulfolutivibrio sulfodismutans</name>
    <dbReference type="NCBI Taxonomy" id="63561"/>
    <lineage>
        <taxon>Bacteria</taxon>
        <taxon>Pseudomonadati</taxon>
        <taxon>Thermodesulfobacteriota</taxon>
        <taxon>Desulfovibrionia</taxon>
        <taxon>Desulfovibrionales</taxon>
        <taxon>Desulfovibrionaceae</taxon>
        <taxon>Desulfolutivibrio</taxon>
    </lineage>
</organism>
<proteinExistence type="inferred from homology"/>
<dbReference type="InterPro" id="IPR000700">
    <property type="entry name" value="PAS-assoc_C"/>
</dbReference>
<dbReference type="Pfam" id="PF02743">
    <property type="entry name" value="dCache_1"/>
    <property type="match status" value="1"/>
</dbReference>
<dbReference type="Pfam" id="PF13426">
    <property type="entry name" value="PAS_9"/>
    <property type="match status" value="1"/>
</dbReference>
<evidence type="ECO:0000256" key="1">
    <source>
        <dbReference type="ARBA" id="ARBA00004651"/>
    </source>
</evidence>
<dbReference type="InterPro" id="IPR003660">
    <property type="entry name" value="HAMP_dom"/>
</dbReference>
<dbReference type="SUPFAM" id="SSF55785">
    <property type="entry name" value="PYP-like sensor domain (PAS domain)"/>
    <property type="match status" value="1"/>
</dbReference>
<name>A0A7K3NQ99_9BACT</name>
<dbReference type="Gene3D" id="1.10.287.950">
    <property type="entry name" value="Methyl-accepting chemotaxis protein"/>
    <property type="match status" value="1"/>
</dbReference>
<evidence type="ECO:0000256" key="7">
    <source>
        <dbReference type="ARBA" id="ARBA00023224"/>
    </source>
</evidence>
<dbReference type="GO" id="GO:0006935">
    <property type="term" value="P:chemotaxis"/>
    <property type="evidence" value="ECO:0007669"/>
    <property type="project" value="UniProtKB-KW"/>
</dbReference>
<keyword evidence="4 10" id="KW-0812">Transmembrane</keyword>
<dbReference type="InterPro" id="IPR035965">
    <property type="entry name" value="PAS-like_dom_sf"/>
</dbReference>
<comment type="similarity">
    <text evidence="8">Belongs to the methyl-accepting chemotaxis (MCP) protein family.</text>
</comment>
<evidence type="ECO:0000313" key="15">
    <source>
        <dbReference type="Proteomes" id="UP000469724"/>
    </source>
</evidence>
<dbReference type="Gene3D" id="6.10.340.10">
    <property type="match status" value="1"/>
</dbReference>
<feature type="domain" description="PAC" evidence="12">
    <location>
        <begin position="433"/>
        <end position="485"/>
    </location>
</feature>
<dbReference type="CDD" id="cd11386">
    <property type="entry name" value="MCP_signal"/>
    <property type="match status" value="1"/>
</dbReference>
<dbReference type="InterPro" id="IPR033479">
    <property type="entry name" value="dCache_1"/>
</dbReference>
<keyword evidence="7 9" id="KW-0807">Transducer</keyword>
<feature type="transmembrane region" description="Helical" evidence="10">
    <location>
        <begin position="287"/>
        <end position="307"/>
    </location>
</feature>
<keyword evidence="6 10" id="KW-0472">Membrane</keyword>
<dbReference type="CDD" id="cd00130">
    <property type="entry name" value="PAS"/>
    <property type="match status" value="1"/>
</dbReference>
<dbReference type="AlphaFoldDB" id="A0A7K3NQ99"/>
<dbReference type="PROSITE" id="PS50111">
    <property type="entry name" value="CHEMOTAXIS_TRANSDUC_2"/>
    <property type="match status" value="1"/>
</dbReference>
<dbReference type="EMBL" id="JAAGRQ010000087">
    <property type="protein sequence ID" value="NDY58267.1"/>
    <property type="molecule type" value="Genomic_DNA"/>
</dbReference>
<evidence type="ECO:0000259" key="13">
    <source>
        <dbReference type="PROSITE" id="PS50885"/>
    </source>
</evidence>
<dbReference type="PROSITE" id="PS50885">
    <property type="entry name" value="HAMP"/>
    <property type="match status" value="1"/>
</dbReference>
<evidence type="ECO:0000259" key="12">
    <source>
        <dbReference type="PROSITE" id="PS50113"/>
    </source>
</evidence>
<dbReference type="PANTHER" id="PTHR32089:SF112">
    <property type="entry name" value="LYSOZYME-LIKE PROTEIN-RELATED"/>
    <property type="match status" value="1"/>
</dbReference>
<dbReference type="FunFam" id="1.10.287.950:FF:000001">
    <property type="entry name" value="Methyl-accepting chemotaxis sensory transducer"/>
    <property type="match status" value="1"/>
</dbReference>
<sequence length="786" mass="84086">MFKKSISSVLILTVSASVLAGILALVVYVSSSSHDMALDMEKQAISQSADMIKRSLESYLGEVTAMTRALAMQQAILETFSGSPDRAKERLRNYMDGYKGNFQAIFVFDDSGRILAGYNAAMEDLAGQSRSDKPYVKAITAGEQLTITKKVFPASTDTTKLVFAVAVAINGPDGKRLGGLAVVPKWSSVTEKYLDHLRFGERGYGFIVDDTGAIIAHAVDKTLLLKDLSSEHFIQEALRIKNGVVEYDWKGEDKFMAVTTLPETGWTICMTAYASEMTETATAQRNVLLGVGALIIVAVVLVIALFLRSLVTRPLSAIEVFTKRVAAQDYTAELSGNFRLEMADLAANIRGMVAEIKNKLGFSQGMLDAMTISCIVSDPQGKIVFVNQPVIDFLEHGGKPADYLGMTVSRFFYNEEGHHTITEKAVSERRPIRNVQVEVPTRKGNTVFTQIDAAPLYDLDGKLIAGFALFMDLTEIKKQQELIAAQNEMIADAAHKARDVSDLMASAAAQLSAQIEQSSKGSEVQRQRVQETATAVEEMNATVLEVAKNASMAAERSDAASRKAKDGADIVTQVVAAIGTVQREAVGLKENMGALGRQAEDIGKIMGVISDIADQTNLLALNAAIEAARAGEAGRGFAVVADEVRKLAEKTMTATKEVGEAIGGIQKGARETVVRVEAAVSAVAQATSLSEKSGSALHEIVDLVDNAGDQVRSIATASEQQSAASEEINRSVDEINSIAAEMAEGMEQSARAVSDLAAQAQTLNDLIATLQNGDAALPGSRPKALA</sequence>
<evidence type="ECO:0000259" key="11">
    <source>
        <dbReference type="PROSITE" id="PS50111"/>
    </source>
</evidence>